<organism evidence="2 3">
    <name type="scientific">Kocuria marina</name>
    <dbReference type="NCBI Taxonomy" id="223184"/>
    <lineage>
        <taxon>Bacteria</taxon>
        <taxon>Bacillati</taxon>
        <taxon>Actinomycetota</taxon>
        <taxon>Actinomycetes</taxon>
        <taxon>Micrococcales</taxon>
        <taxon>Micrococcaceae</taxon>
        <taxon>Kocuria</taxon>
    </lineage>
</organism>
<name>A0A0B0DDX1_9MICC</name>
<dbReference type="AlphaFoldDB" id="A0A0B0DDX1"/>
<feature type="domain" description="Glutaredoxin" evidence="1">
    <location>
        <begin position="4"/>
        <end position="59"/>
    </location>
</feature>
<dbReference type="InterPro" id="IPR002109">
    <property type="entry name" value="Glutaredoxin"/>
</dbReference>
<proteinExistence type="predicted"/>
<comment type="caution">
    <text evidence="2">The sequence shown here is derived from an EMBL/GenBank/DDBJ whole genome shotgun (WGS) entry which is preliminary data.</text>
</comment>
<dbReference type="Pfam" id="PF00462">
    <property type="entry name" value="Glutaredoxin"/>
    <property type="match status" value="1"/>
</dbReference>
<sequence length="87" mass="9487">MTTITIYTLPGCVDCQAAGQAMDRKDIPFGLINVASLPAAANFLRGLGYQGVPVTVVRDDDGTVQDHWHGLRPDKLHALVRQRTQLT</sequence>
<dbReference type="eggNOG" id="COG0695">
    <property type="taxonomic scope" value="Bacteria"/>
</dbReference>
<dbReference type="EMBL" id="JROM01000002">
    <property type="protein sequence ID" value="KHE75613.1"/>
    <property type="molecule type" value="Genomic_DNA"/>
</dbReference>
<dbReference type="PROSITE" id="PS51354">
    <property type="entry name" value="GLUTAREDOXIN_2"/>
    <property type="match status" value="1"/>
</dbReference>
<reference evidence="2 3" key="1">
    <citation type="submission" date="2014-09" db="EMBL/GenBank/DDBJ databases">
        <title>High-quality draft genome sequence of Kocuria marina SO9-6, an actinobacterium isolated from a copper mine.</title>
        <authorList>
            <person name="Castro D.B."/>
            <person name="Pereira L.B."/>
            <person name="Silva M.V."/>
            <person name="Silva B.P."/>
            <person name="Zanardi B.R."/>
            <person name="Carlos C."/>
            <person name="Belgini D.R."/>
            <person name="Limache E.G."/>
            <person name="Lacerda G.V."/>
            <person name="Nery M.B."/>
            <person name="Gomes M.B."/>
            <person name="Souza S."/>
            <person name="Silva T.M."/>
            <person name="Rodrigues V.D."/>
            <person name="Paulino L.C."/>
            <person name="Vicentini R."/>
            <person name="Ferraz L.F."/>
            <person name="Ottoboni L.M."/>
        </authorList>
    </citation>
    <scope>NUCLEOTIDE SEQUENCE [LARGE SCALE GENOMIC DNA]</scope>
    <source>
        <strain evidence="2 3">SO9-6</strain>
    </source>
</reference>
<evidence type="ECO:0000259" key="1">
    <source>
        <dbReference type="Pfam" id="PF00462"/>
    </source>
</evidence>
<dbReference type="Gene3D" id="3.40.30.10">
    <property type="entry name" value="Glutaredoxin"/>
    <property type="match status" value="1"/>
</dbReference>
<dbReference type="InterPro" id="IPR036249">
    <property type="entry name" value="Thioredoxin-like_sf"/>
</dbReference>
<dbReference type="CDD" id="cd02976">
    <property type="entry name" value="NrdH"/>
    <property type="match status" value="1"/>
</dbReference>
<evidence type="ECO:0000313" key="2">
    <source>
        <dbReference type="EMBL" id="KHE75613.1"/>
    </source>
</evidence>
<accession>A0A0B0DDX1</accession>
<evidence type="ECO:0000313" key="3">
    <source>
        <dbReference type="Proteomes" id="UP000030664"/>
    </source>
</evidence>
<dbReference type="STRING" id="223184.AS25_00075"/>
<dbReference type="SUPFAM" id="SSF52833">
    <property type="entry name" value="Thioredoxin-like"/>
    <property type="match status" value="1"/>
</dbReference>
<dbReference type="Proteomes" id="UP000030664">
    <property type="component" value="Unassembled WGS sequence"/>
</dbReference>
<gene>
    <name evidence="2" type="ORF">AS25_00075</name>
</gene>
<dbReference type="RefSeq" id="WP_035959091.1">
    <property type="nucleotide sequence ID" value="NZ_JROM01000002.1"/>
</dbReference>
<protein>
    <recommendedName>
        <fullName evidence="1">Glutaredoxin domain-containing protein</fullName>
    </recommendedName>
</protein>